<evidence type="ECO:0000313" key="6">
    <source>
        <dbReference type="Proteomes" id="UP001355207"/>
    </source>
</evidence>
<dbReference type="CDD" id="cd00067">
    <property type="entry name" value="GAL4"/>
    <property type="match status" value="1"/>
</dbReference>
<feature type="region of interest" description="Disordered" evidence="3">
    <location>
        <begin position="544"/>
        <end position="582"/>
    </location>
</feature>
<dbReference type="PROSITE" id="PS00463">
    <property type="entry name" value="ZN2_CY6_FUNGAL_1"/>
    <property type="match status" value="1"/>
</dbReference>
<dbReference type="EMBL" id="CP144099">
    <property type="protein sequence ID" value="WWC87076.1"/>
    <property type="molecule type" value="Genomic_DNA"/>
</dbReference>
<evidence type="ECO:0000256" key="2">
    <source>
        <dbReference type="ARBA" id="ARBA00023242"/>
    </source>
</evidence>
<dbReference type="GeneID" id="91092634"/>
<dbReference type="Pfam" id="PF00172">
    <property type="entry name" value="Zn_clus"/>
    <property type="match status" value="1"/>
</dbReference>
<dbReference type="AlphaFoldDB" id="A0AAX4JNU2"/>
<feature type="domain" description="Zn(2)-C6 fungal-type" evidence="4">
    <location>
        <begin position="40"/>
        <end position="70"/>
    </location>
</feature>
<keyword evidence="6" id="KW-1185">Reference proteome</keyword>
<protein>
    <recommendedName>
        <fullName evidence="4">Zn(2)-C6 fungal-type domain-containing protein</fullName>
    </recommendedName>
</protein>
<dbReference type="PANTHER" id="PTHR37534:SF20">
    <property type="entry name" value="PRO1A C6 ZINK-FINGER PROTEIN"/>
    <property type="match status" value="1"/>
</dbReference>
<comment type="subcellular location">
    <subcellularLocation>
        <location evidence="1">Nucleus</location>
    </subcellularLocation>
</comment>
<accession>A0AAX4JNU2</accession>
<keyword evidence="2" id="KW-0539">Nucleus</keyword>
<name>A0AAX4JNU2_9TREE</name>
<dbReference type="InterPro" id="IPR036864">
    <property type="entry name" value="Zn2-C6_fun-type_DNA-bd_sf"/>
</dbReference>
<feature type="compositionally biased region" description="Polar residues" evidence="3">
    <location>
        <begin position="8"/>
        <end position="18"/>
    </location>
</feature>
<feature type="compositionally biased region" description="Low complexity" evidence="3">
    <location>
        <begin position="546"/>
        <end position="558"/>
    </location>
</feature>
<dbReference type="PANTHER" id="PTHR37534">
    <property type="entry name" value="TRANSCRIPTIONAL ACTIVATOR PROTEIN UGA3"/>
    <property type="match status" value="1"/>
</dbReference>
<feature type="region of interest" description="Disordered" evidence="3">
    <location>
        <begin position="1"/>
        <end position="27"/>
    </location>
</feature>
<dbReference type="Pfam" id="PF11951">
    <property type="entry name" value="Fungal_trans_2"/>
    <property type="match status" value="1"/>
</dbReference>
<evidence type="ECO:0000313" key="5">
    <source>
        <dbReference type="EMBL" id="WWC87076.1"/>
    </source>
</evidence>
<dbReference type="Gene3D" id="4.10.240.10">
    <property type="entry name" value="Zn(2)-C6 fungal-type DNA-binding domain"/>
    <property type="match status" value="1"/>
</dbReference>
<evidence type="ECO:0000259" key="4">
    <source>
        <dbReference type="PROSITE" id="PS50048"/>
    </source>
</evidence>
<sequence>MSLKRPNDASTSSSSTPDVINADGNKEINVKPKATRSRNGCLVCRSRRLKCDLGKPECKRCVNYGAECVYPEKKPFNPNIVAEKLSKRHKKSNKDKTKNKDVNNVDVDVEEKQKGDIVKEEILNSLPSISSISNYQAGPSNSRSNSTVYEYTNQNDVVQAVTRQDYPNNNIIPNNVTSSSTTSITASTSKPLTPLSSVQLLEQPPSVSSSPTIHNTSMNNHIGSLPLTSAGQSVFFKNPTHFIQQMDSVELLMALCRDTRMGQFFGGPLDPPELLKQMFPVEEDLRCFHHALTYSLSILVVEEEPNPWVEHVARLFLVPTGEAPLSSEALKQGMLAMGAIHLSVLEARGSTSSSSGRTRELGLSYRWEAVKLLRQAKDIPEEVESDAFLACAVILGCDDILGANPHWREVIRLGILAIKKRGGCERILFPDNPYPDNFTYTGSSITPDKPVSPLLRLLIETLVIGDVGRSFSTGAPTIILTDSSTWWERLAPTDPSEADSCECTWGMHRSIPRLMTRVINLTCEGQDLERQTLFDFPEYEARISDRNNNGDNSHNHNSVDISIERTSPSSSSPSVNQTSTSNNLALTWSEEKKRWRQSFNFRINELRNDMSSWILNVPQTIKRKRTKDGSLASWHAFQILISRDLLKLPRSNNQIQKSADIVLDTLSQVGDKVEWLNFSLIITCTVLITPEQRQRAREVLRWFRVQCCYEIDVLESVAEECWKRIDDGLDDEACSWREILLEMGCSVLLG</sequence>
<dbReference type="GO" id="GO:0005634">
    <property type="term" value="C:nucleus"/>
    <property type="evidence" value="ECO:0007669"/>
    <property type="project" value="UniProtKB-SubCell"/>
</dbReference>
<evidence type="ECO:0000256" key="1">
    <source>
        <dbReference type="ARBA" id="ARBA00004123"/>
    </source>
</evidence>
<dbReference type="InterPro" id="IPR021858">
    <property type="entry name" value="Fun_TF"/>
</dbReference>
<gene>
    <name evidence="5" type="ORF">L201_001962</name>
</gene>
<dbReference type="Proteomes" id="UP001355207">
    <property type="component" value="Chromosome 2"/>
</dbReference>
<dbReference type="GO" id="GO:0000981">
    <property type="term" value="F:DNA-binding transcription factor activity, RNA polymerase II-specific"/>
    <property type="evidence" value="ECO:0007669"/>
    <property type="project" value="InterPro"/>
</dbReference>
<organism evidence="5 6">
    <name type="scientific">Kwoniella dendrophila CBS 6074</name>
    <dbReference type="NCBI Taxonomy" id="1295534"/>
    <lineage>
        <taxon>Eukaryota</taxon>
        <taxon>Fungi</taxon>
        <taxon>Dikarya</taxon>
        <taxon>Basidiomycota</taxon>
        <taxon>Agaricomycotina</taxon>
        <taxon>Tremellomycetes</taxon>
        <taxon>Tremellales</taxon>
        <taxon>Cryptococcaceae</taxon>
        <taxon>Kwoniella</taxon>
    </lineage>
</organism>
<dbReference type="SUPFAM" id="SSF57701">
    <property type="entry name" value="Zn2/Cys6 DNA-binding domain"/>
    <property type="match status" value="1"/>
</dbReference>
<dbReference type="GO" id="GO:0008270">
    <property type="term" value="F:zinc ion binding"/>
    <property type="evidence" value="ECO:0007669"/>
    <property type="project" value="InterPro"/>
</dbReference>
<dbReference type="PROSITE" id="PS50048">
    <property type="entry name" value="ZN2_CY6_FUNGAL_2"/>
    <property type="match status" value="1"/>
</dbReference>
<evidence type="ECO:0000256" key="3">
    <source>
        <dbReference type="SAM" id="MobiDB-lite"/>
    </source>
</evidence>
<proteinExistence type="predicted"/>
<dbReference type="SMART" id="SM00066">
    <property type="entry name" value="GAL4"/>
    <property type="match status" value="1"/>
</dbReference>
<feature type="region of interest" description="Disordered" evidence="3">
    <location>
        <begin position="169"/>
        <end position="188"/>
    </location>
</feature>
<dbReference type="RefSeq" id="XP_066073839.1">
    <property type="nucleotide sequence ID" value="XM_066217742.1"/>
</dbReference>
<feature type="compositionally biased region" description="Low complexity" evidence="3">
    <location>
        <begin position="566"/>
        <end position="582"/>
    </location>
</feature>
<reference evidence="5 6" key="1">
    <citation type="submission" date="2024-01" db="EMBL/GenBank/DDBJ databases">
        <title>Comparative genomics of Cryptococcus and Kwoniella reveals pathogenesis evolution and contrasting modes of karyotype evolution via chromosome fusion or intercentromeric recombination.</title>
        <authorList>
            <person name="Coelho M.A."/>
            <person name="David-Palma M."/>
            <person name="Shea T."/>
            <person name="Bowers K."/>
            <person name="McGinley-Smith S."/>
            <person name="Mohammad A.W."/>
            <person name="Gnirke A."/>
            <person name="Yurkov A.M."/>
            <person name="Nowrousian M."/>
            <person name="Sun S."/>
            <person name="Cuomo C.A."/>
            <person name="Heitman J."/>
        </authorList>
    </citation>
    <scope>NUCLEOTIDE SEQUENCE [LARGE SCALE GENOMIC DNA]</scope>
    <source>
        <strain evidence="5 6">CBS 6074</strain>
    </source>
</reference>
<dbReference type="InterPro" id="IPR001138">
    <property type="entry name" value="Zn2Cys6_DnaBD"/>
</dbReference>